<dbReference type="PROSITE" id="PS00409">
    <property type="entry name" value="PROKAR_NTER_METHYL"/>
    <property type="match status" value="1"/>
</dbReference>
<keyword evidence="6" id="KW-1133">Transmembrane helix</keyword>
<dbReference type="InterPro" id="IPR016419">
    <property type="entry name" value="Prepilin_Pept-dep_B_prd"/>
</dbReference>
<name>A0A5J5FWC8_9GAMM</name>
<dbReference type="GO" id="GO:0016020">
    <property type="term" value="C:membrane"/>
    <property type="evidence" value="ECO:0007669"/>
    <property type="project" value="UniProtKB-SubCell"/>
</dbReference>
<dbReference type="PIRSF" id="PIRSF004525">
    <property type="entry name" value="Pilin_peptidase-dep_B_prd"/>
    <property type="match status" value="1"/>
</dbReference>
<dbReference type="NCBIfam" id="TIGR02532">
    <property type="entry name" value="IV_pilin_GFxxxE"/>
    <property type="match status" value="1"/>
</dbReference>
<dbReference type="EMBL" id="VYKJ01000010">
    <property type="protein sequence ID" value="KAA8997618.1"/>
    <property type="molecule type" value="Genomic_DNA"/>
</dbReference>
<dbReference type="NCBIfam" id="NF007848">
    <property type="entry name" value="PRK10557.1"/>
    <property type="match status" value="1"/>
</dbReference>
<evidence type="ECO:0000256" key="7">
    <source>
        <dbReference type="ARBA" id="ARBA00023136"/>
    </source>
</evidence>
<comment type="caution">
    <text evidence="8">The sequence shown here is derived from an EMBL/GenBank/DDBJ whole genome shotgun (WGS) entry which is preliminary data.</text>
</comment>
<accession>A0A5J5FWC8</accession>
<evidence type="ECO:0000256" key="2">
    <source>
        <dbReference type="ARBA" id="ARBA00022448"/>
    </source>
</evidence>
<keyword evidence="3" id="KW-0488">Methylation</keyword>
<keyword evidence="2" id="KW-0813">Transport</keyword>
<dbReference type="GO" id="GO:0015628">
    <property type="term" value="P:protein secretion by the type II secretion system"/>
    <property type="evidence" value="ECO:0007669"/>
    <property type="project" value="TreeGrafter"/>
</dbReference>
<evidence type="ECO:0000313" key="9">
    <source>
        <dbReference type="Proteomes" id="UP000335415"/>
    </source>
</evidence>
<comment type="subcellular location">
    <subcellularLocation>
        <location evidence="1">Membrane</location>
        <topology evidence="1">Single-pass membrane protein</topology>
    </subcellularLocation>
</comment>
<sequence length="194" mass="21572">MRIAGSAGFTLPETLLALSLGGVILLAAAQLYPLLRSQSQSSAHYFRLEQLFNQVAFSMEKDIRRAGFCAGSRCAGRALFIGQAEGEAAHSCFIASWDLNRNGAWEANDHSEPETFGYRLRRQALEVQRGVGHCQGNRWEKLLDPQEVAVTALRIQALGHQSGGTLYELHIAGHWAKKPAVRRSLRWLMRGRNQ</sequence>
<proteinExistence type="predicted"/>
<evidence type="ECO:0000313" key="8">
    <source>
        <dbReference type="EMBL" id="KAA8997618.1"/>
    </source>
</evidence>
<dbReference type="RefSeq" id="WP_150436317.1">
    <property type="nucleotide sequence ID" value="NZ_VYKJ01000010.1"/>
</dbReference>
<dbReference type="OrthoDB" id="7059546at2"/>
<dbReference type="InterPro" id="IPR012902">
    <property type="entry name" value="N_methyl_site"/>
</dbReference>
<evidence type="ECO:0000256" key="6">
    <source>
        <dbReference type="ARBA" id="ARBA00022989"/>
    </source>
</evidence>
<evidence type="ECO:0000256" key="4">
    <source>
        <dbReference type="ARBA" id="ARBA00022692"/>
    </source>
</evidence>
<gene>
    <name evidence="8" type="ORF">FJU30_17740</name>
</gene>
<dbReference type="PANTHER" id="PTHR39583">
    <property type="entry name" value="TYPE II SECRETION SYSTEM PROTEIN J-RELATED"/>
    <property type="match status" value="1"/>
</dbReference>
<keyword evidence="9" id="KW-1185">Reference proteome</keyword>
<protein>
    <submittedName>
        <fullName evidence="8">Prepilin peptidase-dependent protein</fullName>
    </submittedName>
</protein>
<evidence type="ECO:0000256" key="3">
    <source>
        <dbReference type="ARBA" id="ARBA00022481"/>
    </source>
</evidence>
<keyword evidence="7" id="KW-0472">Membrane</keyword>
<organism evidence="8 9">
    <name type="scientific">Affinibrenneria salicis</name>
    <dbReference type="NCBI Taxonomy" id="2590031"/>
    <lineage>
        <taxon>Bacteria</taxon>
        <taxon>Pseudomonadati</taxon>
        <taxon>Pseudomonadota</taxon>
        <taxon>Gammaproteobacteria</taxon>
        <taxon>Enterobacterales</taxon>
        <taxon>Pectobacteriaceae</taxon>
        <taxon>Affinibrenneria</taxon>
    </lineage>
</organism>
<reference evidence="8 9" key="1">
    <citation type="submission" date="2019-09" db="EMBL/GenBank/DDBJ databases">
        <authorList>
            <person name="Li Y."/>
        </authorList>
    </citation>
    <scope>NUCLEOTIDE SEQUENCE [LARGE SCALE GENOMIC DNA]</scope>
    <source>
        <strain evidence="8 9">L3-3HA</strain>
    </source>
</reference>
<keyword evidence="5" id="KW-0653">Protein transport</keyword>
<dbReference type="InterPro" id="IPR051621">
    <property type="entry name" value="T2SS_protein_J"/>
</dbReference>
<evidence type="ECO:0000256" key="1">
    <source>
        <dbReference type="ARBA" id="ARBA00004167"/>
    </source>
</evidence>
<dbReference type="Proteomes" id="UP000335415">
    <property type="component" value="Unassembled WGS sequence"/>
</dbReference>
<evidence type="ECO:0000256" key="5">
    <source>
        <dbReference type="ARBA" id="ARBA00022927"/>
    </source>
</evidence>
<keyword evidence="4" id="KW-0812">Transmembrane</keyword>
<dbReference type="PANTHER" id="PTHR39583:SF3">
    <property type="entry name" value="PREPILIN PEPTIDASE-DEPENDENT PROTEIN B"/>
    <property type="match status" value="1"/>
</dbReference>
<dbReference type="AlphaFoldDB" id="A0A5J5FWC8"/>